<comment type="caution">
    <text evidence="1">The sequence shown here is derived from an EMBL/GenBank/DDBJ whole genome shotgun (WGS) entry which is preliminary data.</text>
</comment>
<dbReference type="EMBL" id="CM041551">
    <property type="protein sequence ID" value="KAI3355505.1"/>
    <property type="molecule type" value="Genomic_DNA"/>
</dbReference>
<name>A0ACB8VIL8_9TELE</name>
<dbReference type="Proteomes" id="UP000831701">
    <property type="component" value="Chromosome 21"/>
</dbReference>
<keyword evidence="2" id="KW-1185">Reference proteome</keyword>
<protein>
    <submittedName>
        <fullName evidence="1">Uncharacterized protein</fullName>
    </submittedName>
</protein>
<evidence type="ECO:0000313" key="2">
    <source>
        <dbReference type="Proteomes" id="UP000831701"/>
    </source>
</evidence>
<gene>
    <name evidence="1" type="ORF">L3Q82_018340</name>
</gene>
<organism evidence="1 2">
    <name type="scientific">Scortum barcoo</name>
    <name type="common">barcoo grunter</name>
    <dbReference type="NCBI Taxonomy" id="214431"/>
    <lineage>
        <taxon>Eukaryota</taxon>
        <taxon>Metazoa</taxon>
        <taxon>Chordata</taxon>
        <taxon>Craniata</taxon>
        <taxon>Vertebrata</taxon>
        <taxon>Euteleostomi</taxon>
        <taxon>Actinopterygii</taxon>
        <taxon>Neopterygii</taxon>
        <taxon>Teleostei</taxon>
        <taxon>Neoteleostei</taxon>
        <taxon>Acanthomorphata</taxon>
        <taxon>Eupercaria</taxon>
        <taxon>Centrarchiformes</taxon>
        <taxon>Terapontoidei</taxon>
        <taxon>Terapontidae</taxon>
        <taxon>Scortum</taxon>
    </lineage>
</organism>
<proteinExistence type="predicted"/>
<sequence>MSEALQDKERRVQQQLERCAEERGRKMEEQRRKEQQRKAAAEEKRRQQQEAEKTSQRSSAVGRQQTSLNSTEGRGRCGLHVVTMAQPSPCASPGARRRSDGSVRECLFFPVSERNEQERLEALVRRRAGGAERRGGGGGGGEVRDHLDNRPKRWTWGGPPDGVEGNPKTPPCHAIGSAQPNELPAASTASQSRNVGDFLSPPTMDPPVNKQLSNSSVALHSPERASPNNHRPYRNSSNRRSIAGLPEETSRAKTTTGESPNTPARSSSVRSNSKGPGTPKRVRSTRSRAQSPCSPGQYPPSPLRQRATTPGTDDRGQSEVKGHSTLERKSTKSESSEKKIPKSTSKELNAESPGTPSGRSVGGTTDAEEASRLLAERRRLARIQKEQEEKQRQEEERLRVEEEQRRQQEARERQERAAQQAEEERVRREEERRNKEDEERRQKEQRWKDMQDQLDREREEAFLRAQKEADRKRQERELLHIQEEQERLQRKKRIEEIMKRTRKSEVEPAAGELSDMRTETAVPSEEDTPTPAEPPVIMLGPLENKSCVDELSDGVQSMDVSSPSVSISPVSREEQASAHEFSPVTEGTDGCPLEHLMDIDAHGRGQRQGAETPPYPKLQAGSGVGDLNKNLLIEAYSAASESSQLIHSLGPSKLDVQ</sequence>
<accession>A0ACB8VIL8</accession>
<evidence type="ECO:0000313" key="1">
    <source>
        <dbReference type="EMBL" id="KAI3355505.1"/>
    </source>
</evidence>
<reference evidence="1" key="1">
    <citation type="submission" date="2022-04" db="EMBL/GenBank/DDBJ databases">
        <title>Jade perch genome.</title>
        <authorList>
            <person name="Chao B."/>
        </authorList>
    </citation>
    <scope>NUCLEOTIDE SEQUENCE</scope>
    <source>
        <strain evidence="1">CB-2022</strain>
    </source>
</reference>